<feature type="region of interest" description="Disordered" evidence="1">
    <location>
        <begin position="1"/>
        <end position="20"/>
    </location>
</feature>
<evidence type="ECO:0000256" key="1">
    <source>
        <dbReference type="SAM" id="MobiDB-lite"/>
    </source>
</evidence>
<feature type="compositionally biased region" description="Basic and acidic residues" evidence="1">
    <location>
        <begin position="64"/>
        <end position="73"/>
    </location>
</feature>
<gene>
    <name evidence="2" type="ORF">IPK02_00475</name>
</gene>
<feature type="region of interest" description="Disordered" evidence="1">
    <location>
        <begin position="57"/>
        <end position="106"/>
    </location>
</feature>
<feature type="compositionally biased region" description="Basic and acidic residues" evidence="1">
    <location>
        <begin position="96"/>
        <end position="106"/>
    </location>
</feature>
<evidence type="ECO:0000313" key="2">
    <source>
        <dbReference type="EMBL" id="MBK7952561.1"/>
    </source>
</evidence>
<reference evidence="2 3" key="1">
    <citation type="submission" date="2020-10" db="EMBL/GenBank/DDBJ databases">
        <title>Connecting structure to function with the recovery of over 1000 high-quality activated sludge metagenome-assembled genomes encoding full-length rRNA genes using long-read sequencing.</title>
        <authorList>
            <person name="Singleton C.M."/>
            <person name="Petriglieri F."/>
            <person name="Kristensen J.M."/>
            <person name="Kirkegaard R.H."/>
            <person name="Michaelsen T.Y."/>
            <person name="Andersen M.H."/>
            <person name="Karst S.M."/>
            <person name="Dueholm M.S."/>
            <person name="Nielsen P.H."/>
            <person name="Albertsen M."/>
        </authorList>
    </citation>
    <scope>NUCLEOTIDE SEQUENCE [LARGE SCALE GENOMIC DNA]</scope>
    <source>
        <strain evidence="2">Fred_18-Q3-R57-64_BAT3C.720</strain>
    </source>
</reference>
<dbReference type="AlphaFoldDB" id="A0A935T6N8"/>
<protein>
    <submittedName>
        <fullName evidence="2">Uncharacterized protein</fullName>
    </submittedName>
</protein>
<accession>A0A935T6N8</accession>
<feature type="compositionally biased region" description="Polar residues" evidence="1">
    <location>
        <begin position="86"/>
        <end position="95"/>
    </location>
</feature>
<organism evidence="2 3">
    <name type="scientific">Candidatus Accumulibacter affinis</name>
    <dbReference type="NCBI Taxonomy" id="2954384"/>
    <lineage>
        <taxon>Bacteria</taxon>
        <taxon>Pseudomonadati</taxon>
        <taxon>Pseudomonadota</taxon>
        <taxon>Betaproteobacteria</taxon>
        <taxon>Candidatus Accumulibacter</taxon>
    </lineage>
</organism>
<evidence type="ECO:0000313" key="3">
    <source>
        <dbReference type="Proteomes" id="UP000706151"/>
    </source>
</evidence>
<dbReference type="EMBL" id="JADJOT010000001">
    <property type="protein sequence ID" value="MBK7952561.1"/>
    <property type="molecule type" value="Genomic_DNA"/>
</dbReference>
<dbReference type="Proteomes" id="UP000706151">
    <property type="component" value="Unassembled WGS sequence"/>
</dbReference>
<name>A0A935T6N8_9PROT</name>
<comment type="caution">
    <text evidence="2">The sequence shown here is derived from an EMBL/GenBank/DDBJ whole genome shotgun (WGS) entry which is preliminary data.</text>
</comment>
<sequence length="345" mass="36857">MSTAALKTLATKSPPLGNSSHASLLLRRKCACGSPTSSLTGTCPECKSRKRLQTKLSMGVSNDPLEREADRVADQVTGSALPASPSIATSGSGRLQRQEAAKEKTSQEKYLEGLEKLGEAFLKTPLGKELLEKIKQDALVKGAAELGKDFISTWPGKIVTGAAATGAVAALAATHKELPAQIPEIPLDVLTPGLSVQLTYKGPVDKPTEAMITFKFTEQAPKGSADRKPLSEMDKFRAETARLAAANARFQAGMTYQPGSPEDLQQKAEQEAIRKAVLKSSGGPDIEATIKKYPWLATPQPKSGLQLTMPKPSFGIQSPSLLGDEFKLKLPGEQKKKEDEPVLQK</sequence>
<proteinExistence type="predicted"/>